<dbReference type="InterPro" id="IPR029039">
    <property type="entry name" value="Flavoprotein-like_sf"/>
</dbReference>
<dbReference type="PANTHER" id="PTHR19384">
    <property type="entry name" value="NITRIC OXIDE SYNTHASE-RELATED"/>
    <property type="match status" value="1"/>
</dbReference>
<evidence type="ECO:0000313" key="3">
    <source>
        <dbReference type="EMBL" id="MFI1463088.1"/>
    </source>
</evidence>
<organism evidence="3 4">
    <name type="scientific">Nocardia carnea</name>
    <dbReference type="NCBI Taxonomy" id="37328"/>
    <lineage>
        <taxon>Bacteria</taxon>
        <taxon>Bacillati</taxon>
        <taxon>Actinomycetota</taxon>
        <taxon>Actinomycetes</taxon>
        <taxon>Mycobacteriales</taxon>
        <taxon>Nocardiaceae</taxon>
        <taxon>Nocardia</taxon>
    </lineage>
</organism>
<comment type="caution">
    <text evidence="3">The sequence shown here is derived from an EMBL/GenBank/DDBJ whole genome shotgun (WGS) entry which is preliminary data.</text>
</comment>
<dbReference type="SUPFAM" id="SSF52218">
    <property type="entry name" value="Flavoproteins"/>
    <property type="match status" value="1"/>
</dbReference>
<protein>
    <submittedName>
        <fullName evidence="3">Flavodoxin domain-containing protein</fullName>
    </submittedName>
</protein>
<dbReference type="Pfam" id="PF00258">
    <property type="entry name" value="Flavodoxin_1"/>
    <property type="match status" value="1"/>
</dbReference>
<dbReference type="Gene3D" id="3.40.50.360">
    <property type="match status" value="1"/>
</dbReference>
<dbReference type="GeneID" id="93507020"/>
<dbReference type="EMBL" id="JBIRUQ010000005">
    <property type="protein sequence ID" value="MFI1463088.1"/>
    <property type="molecule type" value="Genomic_DNA"/>
</dbReference>
<dbReference type="InterPro" id="IPR008254">
    <property type="entry name" value="Flavodoxin/NO_synth"/>
</dbReference>
<keyword evidence="4" id="KW-1185">Reference proteome</keyword>
<evidence type="ECO:0000313" key="4">
    <source>
        <dbReference type="Proteomes" id="UP001611263"/>
    </source>
</evidence>
<feature type="domain" description="Flavodoxin-like" evidence="2">
    <location>
        <begin position="3"/>
        <end position="143"/>
    </location>
</feature>
<dbReference type="Proteomes" id="UP001611263">
    <property type="component" value="Unassembled WGS sequence"/>
</dbReference>
<sequence>MRIVVLFGSEMGTAEKVAEAMAGELTGYETAVFDMSEFDLADLDPRAFHLIVCSTYGEGDLPTGAEPFFDALDAQQPDLTGLRFAVFGLGDSVYDNTFNRGGEIAAGKLTALGGIQIGDHARHDASTEITPIAMGREWVRTLPLDSAVPTGV</sequence>
<reference evidence="3 4" key="1">
    <citation type="submission" date="2024-10" db="EMBL/GenBank/DDBJ databases">
        <title>The Natural Products Discovery Center: Release of the First 8490 Sequenced Strains for Exploring Actinobacteria Biosynthetic Diversity.</title>
        <authorList>
            <person name="Kalkreuter E."/>
            <person name="Kautsar S.A."/>
            <person name="Yang D."/>
            <person name="Bader C.D."/>
            <person name="Teijaro C.N."/>
            <person name="Fluegel L."/>
            <person name="Davis C.M."/>
            <person name="Simpson J.R."/>
            <person name="Lauterbach L."/>
            <person name="Steele A.D."/>
            <person name="Gui C."/>
            <person name="Meng S."/>
            <person name="Li G."/>
            <person name="Viehrig K."/>
            <person name="Ye F."/>
            <person name="Su P."/>
            <person name="Kiefer A.F."/>
            <person name="Nichols A."/>
            <person name="Cepeda A.J."/>
            <person name="Yan W."/>
            <person name="Fan B."/>
            <person name="Jiang Y."/>
            <person name="Adhikari A."/>
            <person name="Zheng C.-J."/>
            <person name="Schuster L."/>
            <person name="Cowan T.M."/>
            <person name="Smanski M.J."/>
            <person name="Chevrette M.G."/>
            <person name="De Carvalho L.P.S."/>
            <person name="Shen B."/>
        </authorList>
    </citation>
    <scope>NUCLEOTIDE SEQUENCE [LARGE SCALE GENOMIC DNA]</scope>
    <source>
        <strain evidence="3 4">NPDC020568</strain>
    </source>
</reference>
<dbReference type="RefSeq" id="WP_033243450.1">
    <property type="nucleotide sequence ID" value="NZ_JBIRUQ010000005.1"/>
</dbReference>
<dbReference type="PANTHER" id="PTHR19384:SF109">
    <property type="entry name" value="SULFITE REDUCTASE [NADPH] FLAVOPROTEIN COMPONENT"/>
    <property type="match status" value="1"/>
</dbReference>
<dbReference type="PRINTS" id="PR00369">
    <property type="entry name" value="FLAVODOXIN"/>
</dbReference>
<keyword evidence="1" id="KW-0285">Flavoprotein</keyword>
<name>A0ABW7TSD0_9NOCA</name>
<evidence type="ECO:0000256" key="1">
    <source>
        <dbReference type="ARBA" id="ARBA00022630"/>
    </source>
</evidence>
<gene>
    <name evidence="3" type="ORF">ACH4WX_20425</name>
</gene>
<accession>A0ABW7TSD0</accession>
<dbReference type="PROSITE" id="PS50902">
    <property type="entry name" value="FLAVODOXIN_LIKE"/>
    <property type="match status" value="1"/>
</dbReference>
<evidence type="ECO:0000259" key="2">
    <source>
        <dbReference type="PROSITE" id="PS50902"/>
    </source>
</evidence>
<dbReference type="InterPro" id="IPR001094">
    <property type="entry name" value="Flavdoxin-like"/>
</dbReference>
<proteinExistence type="predicted"/>